<evidence type="ECO:0000313" key="6">
    <source>
        <dbReference type="EMBL" id="NPU64409.1"/>
    </source>
</evidence>
<organism evidence="6 7">
    <name type="scientific">Bradyrhizobium aeschynomenes</name>
    <dbReference type="NCBI Taxonomy" id="2734909"/>
    <lineage>
        <taxon>Bacteria</taxon>
        <taxon>Pseudomonadati</taxon>
        <taxon>Pseudomonadota</taxon>
        <taxon>Alphaproteobacteria</taxon>
        <taxon>Hyphomicrobiales</taxon>
        <taxon>Nitrobacteraceae</taxon>
        <taxon>Bradyrhizobium</taxon>
    </lineage>
</organism>
<keyword evidence="4" id="KW-0862">Zinc</keyword>
<dbReference type="InterPro" id="IPR055438">
    <property type="entry name" value="AstE_AspA_cat"/>
</dbReference>
<evidence type="ECO:0000259" key="5">
    <source>
        <dbReference type="Pfam" id="PF24827"/>
    </source>
</evidence>
<dbReference type="PANTHER" id="PTHR37326:SF1">
    <property type="entry name" value="BLL3975 PROTEIN"/>
    <property type="match status" value="1"/>
</dbReference>
<evidence type="ECO:0000256" key="2">
    <source>
        <dbReference type="ARBA" id="ARBA00022723"/>
    </source>
</evidence>
<comment type="caution">
    <text evidence="6">The sequence shown here is derived from an EMBL/GenBank/DDBJ whole genome shotgun (WGS) entry which is preliminary data.</text>
</comment>
<comment type="cofactor">
    <cofactor evidence="1">
        <name>Zn(2+)</name>
        <dbReference type="ChEBI" id="CHEBI:29105"/>
    </cofactor>
</comment>
<accession>A0ABX2C823</accession>
<dbReference type="EMBL" id="JABFDN010000001">
    <property type="protein sequence ID" value="NPU64409.1"/>
    <property type="molecule type" value="Genomic_DNA"/>
</dbReference>
<dbReference type="Pfam" id="PF24827">
    <property type="entry name" value="AstE_AspA_cat"/>
    <property type="match status" value="1"/>
</dbReference>
<proteinExistence type="predicted"/>
<evidence type="ECO:0000256" key="4">
    <source>
        <dbReference type="ARBA" id="ARBA00022833"/>
    </source>
</evidence>
<keyword evidence="2" id="KW-0479">Metal-binding</keyword>
<dbReference type="PANTHER" id="PTHR37326">
    <property type="entry name" value="BLL3975 PROTEIN"/>
    <property type="match status" value="1"/>
</dbReference>
<dbReference type="SUPFAM" id="SSF53187">
    <property type="entry name" value="Zn-dependent exopeptidases"/>
    <property type="match status" value="1"/>
</dbReference>
<dbReference type="Proteomes" id="UP000886476">
    <property type="component" value="Unassembled WGS sequence"/>
</dbReference>
<evidence type="ECO:0000313" key="7">
    <source>
        <dbReference type="Proteomes" id="UP000886476"/>
    </source>
</evidence>
<feature type="domain" description="Succinylglutamate desuccinylase/Aspartoacylase catalytic" evidence="5">
    <location>
        <begin position="57"/>
        <end position="209"/>
    </location>
</feature>
<reference evidence="6" key="1">
    <citation type="submission" date="2020-05" db="EMBL/GenBank/DDBJ databases">
        <title>Nod-independent and nitrogen-fixing Bradyrhizobium aeschynomene sp. nov. isolated from nodules of Aeschynomene indica.</title>
        <authorList>
            <person name="Zhang Z."/>
        </authorList>
    </citation>
    <scope>NUCLEOTIDE SEQUENCE</scope>
    <source>
        <strain evidence="6">83012</strain>
    </source>
</reference>
<dbReference type="CDD" id="cd06256">
    <property type="entry name" value="M14_ASTE_ASPA-like"/>
    <property type="match status" value="1"/>
</dbReference>
<evidence type="ECO:0000256" key="1">
    <source>
        <dbReference type="ARBA" id="ARBA00001947"/>
    </source>
</evidence>
<protein>
    <submittedName>
        <fullName evidence="6">Peptidase M14</fullName>
    </submittedName>
</protein>
<dbReference type="RefSeq" id="WP_172109461.1">
    <property type="nucleotide sequence ID" value="NZ_JABFDN010000001.1"/>
</dbReference>
<evidence type="ECO:0000256" key="3">
    <source>
        <dbReference type="ARBA" id="ARBA00022801"/>
    </source>
</evidence>
<gene>
    <name evidence="6" type="ORF">HL667_05310</name>
</gene>
<keyword evidence="3" id="KW-0378">Hydrolase</keyword>
<sequence>MTADGAERAACPGESRPLSLARFDHFPDVLLDVPASELWRHLPGPSLFDLPGRQSSTLFVSVLLHGNEDTGWRAIQTVLRRARGRPQARAIKLLVGNVAAARAGVRTLPGQHDYNRAWPGTADSSSPEAAVMREVVASAAGAQLFASIDIHNNTGNNPHYACVNRCDDDTLQLARLFGRTVVYFEEPVGVQSAALSRLCPAITVECGQPGAEAGVAHAVELIEAALTLQHFPGHPVGDADIDLMRTFAIIKVPAAASFSFDGSDADFRFRPDLDHLNFAELEAGVSFGTHAGTCRLEVVAAEDGGDDFDYGDGDIRLAQGAIPAMLTRDPKAVRLDCLGYLMHRIGRDGRRLDDPQRSRK</sequence>
<dbReference type="Gene3D" id="3.40.630.10">
    <property type="entry name" value="Zn peptidases"/>
    <property type="match status" value="1"/>
</dbReference>
<dbReference type="InterPro" id="IPR053138">
    <property type="entry name" value="N-alpha-Ac-DABA_deacetylase"/>
</dbReference>
<keyword evidence="7" id="KW-1185">Reference proteome</keyword>
<name>A0ABX2C823_9BRAD</name>